<protein>
    <recommendedName>
        <fullName evidence="3">Protein kinase domain-containing protein</fullName>
    </recommendedName>
</protein>
<keyword evidence="2" id="KW-1185">Reference proteome</keyword>
<comment type="caution">
    <text evidence="1">The sequence shown here is derived from an EMBL/GenBank/DDBJ whole genome shotgun (WGS) entry which is preliminary data.</text>
</comment>
<dbReference type="AlphaFoldDB" id="A0AAW0G9Z8"/>
<sequence>MFLARLGLSAVQNVFGSKKNDTSPDDISKSISLVGNCIDSHGTPPGIETDHLPGGVIQYTVDLMQDLLDNDDAWKIVERDPTEANKLQVSQLLMQFAEQFRAFPKSFFITVEPSSIRPFCGGTNSQIYSGQWKDRKVVVKLLRSHGRSVRLYKNDPAHNILFLECLRWRQLRHPNVVRLFGVDITNIGHAPTLVHPWMEKGGIRYHIK</sequence>
<name>A0AAW0G9Z8_9APHY</name>
<dbReference type="SUPFAM" id="SSF56112">
    <property type="entry name" value="Protein kinase-like (PK-like)"/>
    <property type="match status" value="1"/>
</dbReference>
<reference evidence="1 2" key="1">
    <citation type="submission" date="2022-09" db="EMBL/GenBank/DDBJ databases">
        <authorList>
            <person name="Palmer J.M."/>
        </authorList>
    </citation>
    <scope>NUCLEOTIDE SEQUENCE [LARGE SCALE GENOMIC DNA]</scope>
    <source>
        <strain evidence="1 2">DSM 7382</strain>
    </source>
</reference>
<proteinExistence type="predicted"/>
<dbReference type="Gene3D" id="3.30.200.20">
    <property type="entry name" value="Phosphorylase Kinase, domain 1"/>
    <property type="match status" value="1"/>
</dbReference>
<gene>
    <name evidence="1" type="ORF">QCA50_007933</name>
</gene>
<organism evidence="1 2">
    <name type="scientific">Cerrena zonata</name>
    <dbReference type="NCBI Taxonomy" id="2478898"/>
    <lineage>
        <taxon>Eukaryota</taxon>
        <taxon>Fungi</taxon>
        <taxon>Dikarya</taxon>
        <taxon>Basidiomycota</taxon>
        <taxon>Agaricomycotina</taxon>
        <taxon>Agaricomycetes</taxon>
        <taxon>Polyporales</taxon>
        <taxon>Cerrenaceae</taxon>
        <taxon>Cerrena</taxon>
    </lineage>
</organism>
<dbReference type="Proteomes" id="UP001385951">
    <property type="component" value="Unassembled WGS sequence"/>
</dbReference>
<accession>A0AAW0G9Z8</accession>
<evidence type="ECO:0000313" key="2">
    <source>
        <dbReference type="Proteomes" id="UP001385951"/>
    </source>
</evidence>
<dbReference type="EMBL" id="JASBNA010000009">
    <property type="protein sequence ID" value="KAK7689242.1"/>
    <property type="molecule type" value="Genomic_DNA"/>
</dbReference>
<evidence type="ECO:0000313" key="1">
    <source>
        <dbReference type="EMBL" id="KAK7689242.1"/>
    </source>
</evidence>
<dbReference type="InterPro" id="IPR011009">
    <property type="entry name" value="Kinase-like_dom_sf"/>
</dbReference>
<evidence type="ECO:0008006" key="3">
    <source>
        <dbReference type="Google" id="ProtNLM"/>
    </source>
</evidence>